<dbReference type="AlphaFoldDB" id="A1DN42"/>
<dbReference type="OrthoDB" id="407298at2759"/>
<evidence type="ECO:0000313" key="3">
    <source>
        <dbReference type="Proteomes" id="UP000006702"/>
    </source>
</evidence>
<reference evidence="3" key="1">
    <citation type="journal article" date="2008" name="PLoS Genet.">
        <title>Genomic islands in the pathogenic filamentous fungus Aspergillus fumigatus.</title>
        <authorList>
            <person name="Fedorova N.D."/>
            <person name="Khaldi N."/>
            <person name="Joardar V.S."/>
            <person name="Maiti R."/>
            <person name="Amedeo P."/>
            <person name="Anderson M.J."/>
            <person name="Crabtree J."/>
            <person name="Silva J.C."/>
            <person name="Badger J.H."/>
            <person name="Albarraq A."/>
            <person name="Angiuoli S."/>
            <person name="Bussey H."/>
            <person name="Bowyer P."/>
            <person name="Cotty P.J."/>
            <person name="Dyer P.S."/>
            <person name="Egan A."/>
            <person name="Galens K."/>
            <person name="Fraser-Liggett C.M."/>
            <person name="Haas B.J."/>
            <person name="Inman J.M."/>
            <person name="Kent R."/>
            <person name="Lemieux S."/>
            <person name="Malavazi I."/>
            <person name="Orvis J."/>
            <person name="Roemer T."/>
            <person name="Ronning C.M."/>
            <person name="Sundaram J.P."/>
            <person name="Sutton G."/>
            <person name="Turner G."/>
            <person name="Venter J.C."/>
            <person name="White O.R."/>
            <person name="Whitty B.R."/>
            <person name="Youngman P."/>
            <person name="Wolfe K.H."/>
            <person name="Goldman G.H."/>
            <person name="Wortman J.R."/>
            <person name="Jiang B."/>
            <person name="Denning D.W."/>
            <person name="Nierman W.C."/>
        </authorList>
    </citation>
    <scope>NUCLEOTIDE SEQUENCE [LARGE SCALE GENOMIC DNA]</scope>
    <source>
        <strain evidence="3">ATCC 1020 / DSM 3700 / CBS 544.65 / FGSC A1164 / JCM 1740 / NRRL 181 / WB 181</strain>
    </source>
</reference>
<dbReference type="Proteomes" id="UP000006702">
    <property type="component" value="Unassembled WGS sequence"/>
</dbReference>
<dbReference type="GeneID" id="4584625"/>
<evidence type="ECO:0000256" key="1">
    <source>
        <dbReference type="SAM" id="MobiDB-lite"/>
    </source>
</evidence>
<evidence type="ECO:0000313" key="2">
    <source>
        <dbReference type="EMBL" id="EAW16213.1"/>
    </source>
</evidence>
<feature type="compositionally biased region" description="Polar residues" evidence="1">
    <location>
        <begin position="32"/>
        <end position="53"/>
    </location>
</feature>
<organism evidence="2 3">
    <name type="scientific">Neosartorya fischeri (strain ATCC 1020 / DSM 3700 / CBS 544.65 / FGSC A1164 / JCM 1740 / NRRL 181 / WB 181)</name>
    <name type="common">Aspergillus fischerianus</name>
    <dbReference type="NCBI Taxonomy" id="331117"/>
    <lineage>
        <taxon>Eukaryota</taxon>
        <taxon>Fungi</taxon>
        <taxon>Dikarya</taxon>
        <taxon>Ascomycota</taxon>
        <taxon>Pezizomycotina</taxon>
        <taxon>Eurotiomycetes</taxon>
        <taxon>Eurotiomycetidae</taxon>
        <taxon>Eurotiales</taxon>
        <taxon>Aspergillaceae</taxon>
        <taxon>Aspergillus</taxon>
        <taxon>Aspergillus subgen. Fumigati</taxon>
    </lineage>
</organism>
<dbReference type="Gene3D" id="2.120.10.70">
    <property type="entry name" value="Fucose-specific lectin"/>
    <property type="match status" value="1"/>
</dbReference>
<accession>A1DN42</accession>
<dbReference type="KEGG" id="nfi:NFIA_055620"/>
<dbReference type="RefSeq" id="XP_001258110.1">
    <property type="nucleotide sequence ID" value="XM_001258109.1"/>
</dbReference>
<name>A1DN42_NEOFI</name>
<dbReference type="HOGENOM" id="CLU_2638640_0_0_1"/>
<gene>
    <name evidence="2" type="ORF">NFIA_055620</name>
</gene>
<dbReference type="EMBL" id="DS027698">
    <property type="protein sequence ID" value="EAW16213.1"/>
    <property type="molecule type" value="Genomic_DNA"/>
</dbReference>
<keyword evidence="3" id="KW-1185">Reference proteome</keyword>
<protein>
    <submittedName>
        <fullName evidence="2">Uncharacterized protein</fullName>
    </submittedName>
</protein>
<sequence length="77" mass="8468">MANRKSGLPSLLHPWRLTVSISNNNTLQEAVHDTTSAGTRVDSTTTTSKSQPTAPWEPTQVLRVYARSPDNSIQEYG</sequence>
<feature type="region of interest" description="Disordered" evidence="1">
    <location>
        <begin position="32"/>
        <end position="58"/>
    </location>
</feature>
<proteinExistence type="predicted"/>
<dbReference type="VEuPathDB" id="FungiDB:NFIA_055620"/>